<keyword evidence="2" id="KW-1185">Reference proteome</keyword>
<dbReference type="EMBL" id="CAJZBQ010000023">
    <property type="protein sequence ID" value="CAG9319426.1"/>
    <property type="molecule type" value="Genomic_DNA"/>
</dbReference>
<reference evidence="1" key="1">
    <citation type="submission" date="2021-09" db="EMBL/GenBank/DDBJ databases">
        <authorList>
            <consortium name="AG Swart"/>
            <person name="Singh M."/>
            <person name="Singh A."/>
            <person name="Seah K."/>
            <person name="Emmerich C."/>
        </authorList>
    </citation>
    <scope>NUCLEOTIDE SEQUENCE</scope>
    <source>
        <strain evidence="1">ATCC30299</strain>
    </source>
</reference>
<protein>
    <submittedName>
        <fullName evidence="1">Uncharacterized protein</fullName>
    </submittedName>
</protein>
<evidence type="ECO:0000313" key="1">
    <source>
        <dbReference type="EMBL" id="CAG9319426.1"/>
    </source>
</evidence>
<accession>A0AAU9J526</accession>
<proteinExistence type="predicted"/>
<organism evidence="1 2">
    <name type="scientific">Blepharisma stoltei</name>
    <dbReference type="NCBI Taxonomy" id="1481888"/>
    <lineage>
        <taxon>Eukaryota</taxon>
        <taxon>Sar</taxon>
        <taxon>Alveolata</taxon>
        <taxon>Ciliophora</taxon>
        <taxon>Postciliodesmatophora</taxon>
        <taxon>Heterotrichea</taxon>
        <taxon>Heterotrichida</taxon>
        <taxon>Blepharismidae</taxon>
        <taxon>Blepharisma</taxon>
    </lineage>
</organism>
<evidence type="ECO:0000313" key="2">
    <source>
        <dbReference type="Proteomes" id="UP001162131"/>
    </source>
</evidence>
<sequence>MRNIDWVLPRNPCVPIMNCDDPRVRDWTLFSFQVSVYCIGDFRLDFVVVEVYRVQMKSCWGVMGKFKRKRKYILPWGSKFFPVYQSGAHVKDFTFCWGDVAACFGNCDCFYSQSFDVDASWSSCAWEIEQNLACQFFTCNVKVPIQSYINKRIFSWVFCAGSVTHI</sequence>
<gene>
    <name evidence="1" type="ORF">BSTOLATCC_MIC23983</name>
</gene>
<name>A0AAU9J526_9CILI</name>
<dbReference type="Proteomes" id="UP001162131">
    <property type="component" value="Unassembled WGS sequence"/>
</dbReference>
<comment type="caution">
    <text evidence="1">The sequence shown here is derived from an EMBL/GenBank/DDBJ whole genome shotgun (WGS) entry which is preliminary data.</text>
</comment>
<dbReference type="AlphaFoldDB" id="A0AAU9J526"/>